<evidence type="ECO:0000256" key="1">
    <source>
        <dbReference type="SAM" id="MobiDB-lite"/>
    </source>
</evidence>
<evidence type="ECO:0000313" key="4">
    <source>
        <dbReference type="Proteomes" id="UP000042997"/>
    </source>
</evidence>
<dbReference type="InterPro" id="IPR021903">
    <property type="entry name" value="DUF3515"/>
</dbReference>
<dbReference type="EMBL" id="CCSD01000053">
    <property type="protein sequence ID" value="CDZ88622.1"/>
    <property type="molecule type" value="Genomic_DNA"/>
</dbReference>
<feature type="region of interest" description="Disordered" evidence="1">
    <location>
        <begin position="1"/>
        <end position="118"/>
    </location>
</feature>
<dbReference type="Proteomes" id="UP000042997">
    <property type="component" value="Unassembled WGS sequence"/>
</dbReference>
<dbReference type="AlphaFoldDB" id="A0A098BK95"/>
<feature type="region of interest" description="Disordered" evidence="1">
    <location>
        <begin position="170"/>
        <end position="191"/>
    </location>
</feature>
<protein>
    <recommendedName>
        <fullName evidence="5">DUF3515 domain-containing protein</fullName>
    </recommendedName>
</protein>
<feature type="compositionally biased region" description="Basic and acidic residues" evidence="1">
    <location>
        <begin position="96"/>
        <end position="106"/>
    </location>
</feature>
<keyword evidence="2" id="KW-0812">Transmembrane</keyword>
<keyword evidence="2" id="KW-1133">Transmembrane helix</keyword>
<evidence type="ECO:0000313" key="3">
    <source>
        <dbReference type="EMBL" id="CDZ88622.1"/>
    </source>
</evidence>
<gene>
    <name evidence="3" type="ORF">RHRU231_420171</name>
</gene>
<evidence type="ECO:0000256" key="2">
    <source>
        <dbReference type="SAM" id="Phobius"/>
    </source>
</evidence>
<keyword evidence="2" id="KW-0472">Membrane</keyword>
<proteinExistence type="predicted"/>
<sequence>MRRLHQVAADDAGAERLGGLPDPGGDAVEHADRGVGRAAEPDEEGGGASAHRRDVGTVLGDGLAPDLVRGGPVEAEVPALDEHVGGDGDPSVGGGDESRVVPRSDEGGGGLAASGDRAVDHGELAEVGDGGAGAVGRGDAILPFVGRCGAGGGGHGSFDHATVPRLREIMTEPTVSPDPDPDGTSGDDEHRRSPALVATAVALPVALLIGIVVAAVLANRTPELAPVALGPVVAPQAESPECAALLGALPEEVGDLRRAELTDPAPAGAAAWQPVEGEPVVLRCGLERPAEFDRAAALQVVDGVQWFEVSGAAEGIDASTWFVVDRPVYVALTVPNGSGPTPLQTVSAAVTQSLPQQPIDPAPVAGG</sequence>
<name>A0A098BK95_9NOCA</name>
<evidence type="ECO:0008006" key="5">
    <source>
        <dbReference type="Google" id="ProtNLM"/>
    </source>
</evidence>
<feature type="transmembrane region" description="Helical" evidence="2">
    <location>
        <begin position="195"/>
        <end position="218"/>
    </location>
</feature>
<reference evidence="3 4" key="1">
    <citation type="journal article" date="2014" name="Genome Announc.">
        <title>Draft Genome Sequence of Propane- and Butane-Oxidizing Actinobacterium Rhodococcus ruber IEGM 231.</title>
        <authorList>
            <person name="Ivshina I.B."/>
            <person name="Kuyukina M.S."/>
            <person name="Krivoruchko A.V."/>
            <person name="Barbe V."/>
            <person name="Fischer C."/>
        </authorList>
    </citation>
    <scope>NUCLEOTIDE SEQUENCE [LARGE SCALE GENOMIC DNA]</scope>
</reference>
<dbReference type="eggNOG" id="ENOG50336I4">
    <property type="taxonomic scope" value="Bacteria"/>
</dbReference>
<organism evidence="3 4">
    <name type="scientific">Rhodococcus ruber</name>
    <dbReference type="NCBI Taxonomy" id="1830"/>
    <lineage>
        <taxon>Bacteria</taxon>
        <taxon>Bacillati</taxon>
        <taxon>Actinomycetota</taxon>
        <taxon>Actinomycetes</taxon>
        <taxon>Mycobacteriales</taxon>
        <taxon>Nocardiaceae</taxon>
        <taxon>Rhodococcus</taxon>
    </lineage>
</organism>
<accession>A0A098BK95</accession>
<dbReference type="Pfam" id="PF12028">
    <property type="entry name" value="DUF3515"/>
    <property type="match status" value="1"/>
</dbReference>